<evidence type="ECO:0000259" key="8">
    <source>
        <dbReference type="Pfam" id="PF08281"/>
    </source>
</evidence>
<dbReference type="InterPro" id="IPR013249">
    <property type="entry name" value="RNA_pol_sigma70_r4_t2"/>
</dbReference>
<dbReference type="InterPro" id="IPR039425">
    <property type="entry name" value="RNA_pol_sigma-70-like"/>
</dbReference>
<keyword evidence="3" id="KW-0731">Sigma factor</keyword>
<dbReference type="RefSeq" id="WP_344639019.1">
    <property type="nucleotide sequence ID" value="NZ_BAAATR010000027.1"/>
</dbReference>
<evidence type="ECO:0000256" key="3">
    <source>
        <dbReference type="ARBA" id="ARBA00023082"/>
    </source>
</evidence>
<dbReference type="CDD" id="cd06171">
    <property type="entry name" value="Sigma70_r4"/>
    <property type="match status" value="1"/>
</dbReference>
<keyword evidence="4" id="KW-0238">DNA-binding</keyword>
<dbReference type="InterPro" id="IPR013325">
    <property type="entry name" value="RNA_pol_sigma_r2"/>
</dbReference>
<evidence type="ECO:0000256" key="5">
    <source>
        <dbReference type="ARBA" id="ARBA00023163"/>
    </source>
</evidence>
<dbReference type="NCBIfam" id="TIGR02937">
    <property type="entry name" value="sigma70-ECF"/>
    <property type="match status" value="1"/>
</dbReference>
<evidence type="ECO:0000256" key="1">
    <source>
        <dbReference type="ARBA" id="ARBA00010641"/>
    </source>
</evidence>
<protein>
    <submittedName>
        <fullName evidence="9">RNA polymerase sigma factor SigM</fullName>
    </submittedName>
</protein>
<dbReference type="InterPro" id="IPR007627">
    <property type="entry name" value="RNA_pol_sigma70_r2"/>
</dbReference>
<dbReference type="Gene3D" id="1.10.10.10">
    <property type="entry name" value="Winged helix-like DNA-binding domain superfamily/Winged helix DNA-binding domain"/>
    <property type="match status" value="1"/>
</dbReference>
<dbReference type="InterPro" id="IPR013324">
    <property type="entry name" value="RNA_pol_sigma_r3/r4-like"/>
</dbReference>
<evidence type="ECO:0000313" key="10">
    <source>
        <dbReference type="Proteomes" id="UP001500305"/>
    </source>
</evidence>
<evidence type="ECO:0000259" key="7">
    <source>
        <dbReference type="Pfam" id="PF04542"/>
    </source>
</evidence>
<organism evidence="9 10">
    <name type="scientific">Kitasatospora cystarginea</name>
    <dbReference type="NCBI Taxonomy" id="58350"/>
    <lineage>
        <taxon>Bacteria</taxon>
        <taxon>Bacillati</taxon>
        <taxon>Actinomycetota</taxon>
        <taxon>Actinomycetes</taxon>
        <taxon>Kitasatosporales</taxon>
        <taxon>Streptomycetaceae</taxon>
        <taxon>Kitasatospora</taxon>
    </lineage>
</organism>
<dbReference type="Pfam" id="PF08281">
    <property type="entry name" value="Sigma70_r4_2"/>
    <property type="match status" value="1"/>
</dbReference>
<dbReference type="SUPFAM" id="SSF88659">
    <property type="entry name" value="Sigma3 and sigma4 domains of RNA polymerase sigma factors"/>
    <property type="match status" value="1"/>
</dbReference>
<keyword evidence="10" id="KW-1185">Reference proteome</keyword>
<dbReference type="InterPro" id="IPR036388">
    <property type="entry name" value="WH-like_DNA-bd_sf"/>
</dbReference>
<dbReference type="EMBL" id="BAAATR010000027">
    <property type="protein sequence ID" value="GAA2262101.1"/>
    <property type="molecule type" value="Genomic_DNA"/>
</dbReference>
<accession>A0ABN3ELM7</accession>
<evidence type="ECO:0000256" key="4">
    <source>
        <dbReference type="ARBA" id="ARBA00023125"/>
    </source>
</evidence>
<feature type="domain" description="RNA polymerase sigma factor 70 region 4 type 2" evidence="8">
    <location>
        <begin position="126"/>
        <end position="178"/>
    </location>
</feature>
<dbReference type="NCBIfam" id="NF007225">
    <property type="entry name" value="PRK09643.1"/>
    <property type="match status" value="1"/>
</dbReference>
<dbReference type="Proteomes" id="UP001500305">
    <property type="component" value="Unassembled WGS sequence"/>
</dbReference>
<dbReference type="InterPro" id="IPR014284">
    <property type="entry name" value="RNA_pol_sigma-70_dom"/>
</dbReference>
<proteinExistence type="inferred from homology"/>
<feature type="domain" description="RNA polymerase sigma-70 region 2" evidence="7">
    <location>
        <begin position="25"/>
        <end position="91"/>
    </location>
</feature>
<gene>
    <name evidence="9" type="primary">sigM</name>
    <name evidence="9" type="ORF">GCM10010430_53130</name>
</gene>
<name>A0ABN3ELM7_9ACTN</name>
<evidence type="ECO:0000256" key="6">
    <source>
        <dbReference type="SAM" id="MobiDB-lite"/>
    </source>
</evidence>
<feature type="region of interest" description="Disordered" evidence="6">
    <location>
        <begin position="189"/>
        <end position="240"/>
    </location>
</feature>
<keyword evidence="2" id="KW-0805">Transcription regulation</keyword>
<dbReference type="Gene3D" id="1.10.1740.10">
    <property type="match status" value="1"/>
</dbReference>
<keyword evidence="5" id="KW-0804">Transcription</keyword>
<sequence>MSEEPSDADLLARHGAGDPDAFGVLVRRHRDRLWAVALRTLGDREEAADALQDALVSAFRSAHTFQGRSAVTTWLHRIVVNACLDRARRATARRAGSLDEEPQRLDTLLGSTEPAETSVVRAELQREVTASLATLPVDQRAALVLVDMQGYPVAEAAELLGVPVGTVKSRCARGRARLLPLVRHLRAAPAEDDPGPAASPAAVSRGTPSGPGGNPTRPGPVRTAGRQLPEQVLEGDVTSR</sequence>
<dbReference type="Pfam" id="PF04542">
    <property type="entry name" value="Sigma70_r2"/>
    <property type="match status" value="1"/>
</dbReference>
<evidence type="ECO:0000256" key="2">
    <source>
        <dbReference type="ARBA" id="ARBA00023015"/>
    </source>
</evidence>
<dbReference type="SUPFAM" id="SSF88946">
    <property type="entry name" value="Sigma2 domain of RNA polymerase sigma factors"/>
    <property type="match status" value="1"/>
</dbReference>
<dbReference type="PANTHER" id="PTHR43133">
    <property type="entry name" value="RNA POLYMERASE ECF-TYPE SIGMA FACTO"/>
    <property type="match status" value="1"/>
</dbReference>
<evidence type="ECO:0000313" key="9">
    <source>
        <dbReference type="EMBL" id="GAA2262101.1"/>
    </source>
</evidence>
<reference evidence="9 10" key="1">
    <citation type="journal article" date="2019" name="Int. J. Syst. Evol. Microbiol.">
        <title>The Global Catalogue of Microorganisms (GCM) 10K type strain sequencing project: providing services to taxonomists for standard genome sequencing and annotation.</title>
        <authorList>
            <consortium name="The Broad Institute Genomics Platform"/>
            <consortium name="The Broad Institute Genome Sequencing Center for Infectious Disease"/>
            <person name="Wu L."/>
            <person name="Ma J."/>
        </authorList>
    </citation>
    <scope>NUCLEOTIDE SEQUENCE [LARGE SCALE GENOMIC DNA]</scope>
    <source>
        <strain evidence="9 10">JCM 7356</strain>
    </source>
</reference>
<comment type="similarity">
    <text evidence="1">Belongs to the sigma-70 factor family. ECF subfamily.</text>
</comment>
<comment type="caution">
    <text evidence="9">The sequence shown here is derived from an EMBL/GenBank/DDBJ whole genome shotgun (WGS) entry which is preliminary data.</text>
</comment>
<dbReference type="PANTHER" id="PTHR43133:SF50">
    <property type="entry name" value="ECF RNA POLYMERASE SIGMA FACTOR SIGM"/>
    <property type="match status" value="1"/>
</dbReference>